<evidence type="ECO:0000313" key="7">
    <source>
        <dbReference type="Proteomes" id="UP000266234"/>
    </source>
</evidence>
<dbReference type="InterPro" id="IPR051089">
    <property type="entry name" value="prtT"/>
</dbReference>
<dbReference type="AlphaFoldDB" id="A0A395T2B9"/>
<accession>A0A395T2B9</accession>
<protein>
    <recommendedName>
        <fullName evidence="8">Suppressor of anucleate metulae protein B</fullName>
    </recommendedName>
</protein>
<evidence type="ECO:0000256" key="3">
    <source>
        <dbReference type="ARBA" id="ARBA00023125"/>
    </source>
</evidence>
<evidence type="ECO:0008006" key="8">
    <source>
        <dbReference type="Google" id="ProtNLM"/>
    </source>
</evidence>
<organism evidence="6 7">
    <name type="scientific">Fusarium longipes</name>
    <dbReference type="NCBI Taxonomy" id="694270"/>
    <lineage>
        <taxon>Eukaryota</taxon>
        <taxon>Fungi</taxon>
        <taxon>Dikarya</taxon>
        <taxon>Ascomycota</taxon>
        <taxon>Pezizomycotina</taxon>
        <taxon>Sordariomycetes</taxon>
        <taxon>Hypocreomycetidae</taxon>
        <taxon>Hypocreales</taxon>
        <taxon>Nectriaceae</taxon>
        <taxon>Fusarium</taxon>
    </lineage>
</organism>
<comment type="subcellular location">
    <subcellularLocation>
        <location evidence="1">Nucleus</location>
    </subcellularLocation>
</comment>
<dbReference type="GO" id="GO:0000981">
    <property type="term" value="F:DNA-binding transcription factor activity, RNA polymerase II-specific"/>
    <property type="evidence" value="ECO:0007669"/>
    <property type="project" value="TreeGrafter"/>
</dbReference>
<keyword evidence="2" id="KW-0805">Transcription regulation</keyword>
<dbReference type="GO" id="GO:0000976">
    <property type="term" value="F:transcription cis-regulatory region binding"/>
    <property type="evidence" value="ECO:0007669"/>
    <property type="project" value="TreeGrafter"/>
</dbReference>
<proteinExistence type="predicted"/>
<dbReference type="GO" id="GO:0005634">
    <property type="term" value="C:nucleus"/>
    <property type="evidence" value="ECO:0007669"/>
    <property type="project" value="UniProtKB-SubCell"/>
</dbReference>
<dbReference type="Proteomes" id="UP000266234">
    <property type="component" value="Unassembled WGS sequence"/>
</dbReference>
<dbReference type="PANTHER" id="PTHR31845:SF10">
    <property type="entry name" value="ZN(II)2CYS6 TRANSCRIPTION FACTOR (EUROFUNG)"/>
    <property type="match status" value="1"/>
</dbReference>
<keyword evidence="3" id="KW-0238">DNA-binding</keyword>
<dbReference type="STRING" id="694270.A0A395T2B9"/>
<evidence type="ECO:0000313" key="6">
    <source>
        <dbReference type="EMBL" id="RGP78657.1"/>
    </source>
</evidence>
<dbReference type="OrthoDB" id="5424793at2759"/>
<keyword evidence="4" id="KW-0804">Transcription</keyword>
<keyword evidence="5" id="KW-0539">Nucleus</keyword>
<name>A0A395T2B9_9HYPO</name>
<evidence type="ECO:0000256" key="1">
    <source>
        <dbReference type="ARBA" id="ARBA00004123"/>
    </source>
</evidence>
<evidence type="ECO:0000256" key="4">
    <source>
        <dbReference type="ARBA" id="ARBA00023163"/>
    </source>
</evidence>
<sequence>MGSNGRSALPEHWTELSAARIHRQQCADEVDTIKKTCLEECGKRSVVDCEKCFPKVLDRMRARYCDAEGREWFSQRRAFLNELDVLFTDVKDHKNMDLKTIEDSIESEKEAWYRWVLRMYPRFLSSGDSGADPDELRAMLDDPVKRREELIERIWEGVGKPANWEADVDSLTDKIATVKNDAAALKQLYITFFFKDSKTGEVVENAQSYLEAYEASDNMSIEQVIDRIAQDLKANLTTEPQRDIHRSRLDELRRAKMAFEQNRLQNKSRAQASQTPAVSDYLYDLPPCSVCAKPMDPKNVLSCPLCQALVQLGGRQKMTVYCSDECLDKGFNDHVDRDHDCEAGDRCVQYDYEDAEMGEDSTSKAVVCKDCIDQCDIREQGSVEGDGIAAVFCSIECAKPNIGRHRESKHMTSAAGYEVSNLALPLWETAEKILKEGNPGLKFSLVDAIETHQPPAPPPAPSKTFTIDFDVSMRTEVDDNFDNLRDAHAQFMDSMFPLDGDTDFGSFEDSPLTCFPTPSSSSHTHSIQSLHAKPQFNLDSAESLLVYFRRMLVHYPCIVLKPEETVSSLAATKPFVLLAILAAASGSRTLQGHTLYDEEFRKVLGLKFVAGGERSMDLLQGILIYCAWYPFHLRPKNKQAFQYYRMAGDLVSDLEIDQESTYLTSTIPGEMSSAQLDQLRAYLAYYYAVSRYLLHQSHQHQAAHRFDSFMCMIKKMDHLIPKWTDWTETCCDLLQRHAEADGDVSLSYLVRLENMTNTANNSIRDNDAQVNQQVHLMLLGLETQHGEMKEAMVPHLSRSAPVKLASLYFDIFLQGGAVFYLTRFNTKKPSFVNPSSARLIRCVKNIRTLLDYLMNLETFTYFTSVDWAKFILSVILAIRLSFPITDVPDWDHAWARSQLRFDEFLEAVSESPDELTPVSKRVDVLSASRVILRVVKAKYDRRVAILTAQNLNETLGRQGCPMFDKDMQPYLSAWDTGFDVNSVLPVPNMSIEGQQPMYHDLWATMTMSWANDEGTMGS</sequence>
<dbReference type="PANTHER" id="PTHR31845">
    <property type="entry name" value="FINGER DOMAIN PROTEIN, PUTATIVE-RELATED"/>
    <property type="match status" value="1"/>
</dbReference>
<evidence type="ECO:0000256" key="2">
    <source>
        <dbReference type="ARBA" id="ARBA00023015"/>
    </source>
</evidence>
<comment type="caution">
    <text evidence="6">The sequence shown here is derived from an EMBL/GenBank/DDBJ whole genome shotgun (WGS) entry which is preliminary data.</text>
</comment>
<reference evidence="6 7" key="1">
    <citation type="journal article" date="2018" name="PLoS Pathog.">
        <title>Evolution of structural diversity of trichothecenes, a family of toxins produced by plant pathogenic and entomopathogenic fungi.</title>
        <authorList>
            <person name="Proctor R.H."/>
            <person name="McCormick S.P."/>
            <person name="Kim H.S."/>
            <person name="Cardoza R.E."/>
            <person name="Stanley A.M."/>
            <person name="Lindo L."/>
            <person name="Kelly A."/>
            <person name="Brown D.W."/>
            <person name="Lee T."/>
            <person name="Vaughan M.M."/>
            <person name="Alexander N.J."/>
            <person name="Busman M."/>
            <person name="Gutierrez S."/>
        </authorList>
    </citation>
    <scope>NUCLEOTIDE SEQUENCE [LARGE SCALE GENOMIC DNA]</scope>
    <source>
        <strain evidence="6 7">NRRL 20695</strain>
    </source>
</reference>
<keyword evidence="7" id="KW-1185">Reference proteome</keyword>
<evidence type="ECO:0000256" key="5">
    <source>
        <dbReference type="ARBA" id="ARBA00023242"/>
    </source>
</evidence>
<gene>
    <name evidence="6" type="ORF">FLONG3_3194</name>
</gene>
<dbReference type="EMBL" id="PXOG01000060">
    <property type="protein sequence ID" value="RGP78657.1"/>
    <property type="molecule type" value="Genomic_DNA"/>
</dbReference>